<gene>
    <name evidence="2" type="ORF">ILYODFUR_012604</name>
</gene>
<sequence>MQMHVTLLRLYLNKKLFVSHIKSYIRFRQIYHGQHVQPCSKWLNLLQTQSKTYNQQNDCKEKMMEIEKKKNSSKSGKSANSLYKTKVHQTSRGSRPCTFSLLQCV</sequence>
<organism evidence="2 3">
    <name type="scientific">Ilyodon furcidens</name>
    <name type="common">goldbreast splitfin</name>
    <dbReference type="NCBI Taxonomy" id="33524"/>
    <lineage>
        <taxon>Eukaryota</taxon>
        <taxon>Metazoa</taxon>
        <taxon>Chordata</taxon>
        <taxon>Craniata</taxon>
        <taxon>Vertebrata</taxon>
        <taxon>Euteleostomi</taxon>
        <taxon>Actinopterygii</taxon>
        <taxon>Neopterygii</taxon>
        <taxon>Teleostei</taxon>
        <taxon>Neoteleostei</taxon>
        <taxon>Acanthomorphata</taxon>
        <taxon>Ovalentaria</taxon>
        <taxon>Atherinomorphae</taxon>
        <taxon>Cyprinodontiformes</taxon>
        <taxon>Goodeidae</taxon>
        <taxon>Ilyodon</taxon>
    </lineage>
</organism>
<keyword evidence="3" id="KW-1185">Reference proteome</keyword>
<evidence type="ECO:0000313" key="3">
    <source>
        <dbReference type="Proteomes" id="UP001482620"/>
    </source>
</evidence>
<feature type="region of interest" description="Disordered" evidence="1">
    <location>
        <begin position="66"/>
        <end position="94"/>
    </location>
</feature>
<dbReference type="EMBL" id="JAHRIQ010082094">
    <property type="protein sequence ID" value="MEQ2247776.1"/>
    <property type="molecule type" value="Genomic_DNA"/>
</dbReference>
<comment type="caution">
    <text evidence="2">The sequence shown here is derived from an EMBL/GenBank/DDBJ whole genome shotgun (WGS) entry which is preliminary data.</text>
</comment>
<dbReference type="Proteomes" id="UP001482620">
    <property type="component" value="Unassembled WGS sequence"/>
</dbReference>
<evidence type="ECO:0000256" key="1">
    <source>
        <dbReference type="SAM" id="MobiDB-lite"/>
    </source>
</evidence>
<accession>A0ABV0UU82</accession>
<reference evidence="2 3" key="1">
    <citation type="submission" date="2021-06" db="EMBL/GenBank/DDBJ databases">
        <authorList>
            <person name="Palmer J.M."/>
        </authorList>
    </citation>
    <scope>NUCLEOTIDE SEQUENCE [LARGE SCALE GENOMIC DNA]</scope>
    <source>
        <strain evidence="3">if_2019</strain>
        <tissue evidence="2">Muscle</tissue>
    </source>
</reference>
<name>A0ABV0UU82_9TELE</name>
<protein>
    <submittedName>
        <fullName evidence="2">Uncharacterized protein</fullName>
    </submittedName>
</protein>
<proteinExistence type="predicted"/>
<evidence type="ECO:0000313" key="2">
    <source>
        <dbReference type="EMBL" id="MEQ2247776.1"/>
    </source>
</evidence>